<evidence type="ECO:0000313" key="2">
    <source>
        <dbReference type="Proteomes" id="UP000199236"/>
    </source>
</evidence>
<keyword evidence="2" id="KW-1185">Reference proteome</keyword>
<evidence type="ECO:0000313" key="1">
    <source>
        <dbReference type="EMBL" id="SFN99629.1"/>
    </source>
</evidence>
<name>A0A1I5DK50_9HYPH</name>
<protein>
    <submittedName>
        <fullName evidence="1">Uncharacterized protein</fullName>
    </submittedName>
</protein>
<dbReference type="EMBL" id="FOVR01000002">
    <property type="protein sequence ID" value="SFN99629.1"/>
    <property type="molecule type" value="Genomic_DNA"/>
</dbReference>
<proteinExistence type="predicted"/>
<dbReference type="Proteomes" id="UP000199236">
    <property type="component" value="Unassembled WGS sequence"/>
</dbReference>
<reference evidence="1 2" key="1">
    <citation type="submission" date="2016-10" db="EMBL/GenBank/DDBJ databases">
        <authorList>
            <person name="de Groot N.N."/>
        </authorList>
    </citation>
    <scope>NUCLEOTIDE SEQUENCE [LARGE SCALE GENOMIC DNA]</scope>
    <source>
        <strain evidence="1 2">CGMCC 1.9157</strain>
    </source>
</reference>
<dbReference type="AlphaFoldDB" id="A0A1I5DK50"/>
<accession>A0A1I5DK50</accession>
<gene>
    <name evidence="1" type="ORF">SAMN04488056_102637</name>
</gene>
<organism evidence="1 2">
    <name type="scientific">Cohaesibacter marisflavi</name>
    <dbReference type="NCBI Taxonomy" id="655353"/>
    <lineage>
        <taxon>Bacteria</taxon>
        <taxon>Pseudomonadati</taxon>
        <taxon>Pseudomonadota</taxon>
        <taxon>Alphaproteobacteria</taxon>
        <taxon>Hyphomicrobiales</taxon>
        <taxon>Cohaesibacteraceae</taxon>
    </lineage>
</organism>
<sequence length="139" mass="15781">MNMKKTNFLLSLVAATLATIWFFSYSYREEISIILDIFLEGNTRENIICSSKKSNCVKKVSVRNGIGSNYTTEVYVFFNRLDSFSAGSLPENCIIFEPETFVEIKWVTEDTIDVSYEGGDYQIIGKIPNSVTINFLKQG</sequence>